<protein>
    <submittedName>
        <fullName evidence="1">Uncharacterized protein</fullName>
    </submittedName>
</protein>
<gene>
    <name evidence="1" type="ORF">BDN72DRAFT_958497</name>
</gene>
<dbReference type="Proteomes" id="UP000308600">
    <property type="component" value="Unassembled WGS sequence"/>
</dbReference>
<keyword evidence="2" id="KW-1185">Reference proteome</keyword>
<name>A0ACD3AZD3_9AGAR</name>
<organism evidence="1 2">
    <name type="scientific">Pluteus cervinus</name>
    <dbReference type="NCBI Taxonomy" id="181527"/>
    <lineage>
        <taxon>Eukaryota</taxon>
        <taxon>Fungi</taxon>
        <taxon>Dikarya</taxon>
        <taxon>Basidiomycota</taxon>
        <taxon>Agaricomycotina</taxon>
        <taxon>Agaricomycetes</taxon>
        <taxon>Agaricomycetidae</taxon>
        <taxon>Agaricales</taxon>
        <taxon>Pluteineae</taxon>
        <taxon>Pluteaceae</taxon>
        <taxon>Pluteus</taxon>
    </lineage>
</organism>
<sequence length="448" mass="51572">MDSLALELLEDILYHVYEDLDPTELSNTFRNCSLVSHQWKEIAQPLLFSKFLLHGRRYDQVKLHQTLISYPHLRDLVRCIWIDIDILSGVPELDSNAVIDLYRQLTSNPRLYQIVIQETHKEADKQSFKTICGLVSSSHLTILSLWGLRRFPIGLLYQCTSVRELHIYRSTFSGYSKDGDGGLTEVKELEPRSDDNQRGSAGQAPTRPRLARLYLEAAYEDDVTLMKWFMHPDCAFDISELKTFHFLDMSNKLNSYALARSLAQSISSSLEDLALDPPTIFNQESYYKSPEYNRFDPLPQLRRLKLSLQQDDFPDASLLPWTIQFLSALPHPERLEELHIPSILTDYKPEAVDKDDGWEDLDLFLTSFTPPTDDQPTGHRRFSNLNSIQLGVVILYSHPSDDERLRTIGKMLPSLLPRSQELGILKVSFSTVIGFLEDTDCWYHSNSE</sequence>
<evidence type="ECO:0000313" key="2">
    <source>
        <dbReference type="Proteomes" id="UP000308600"/>
    </source>
</evidence>
<accession>A0ACD3AZD3</accession>
<dbReference type="EMBL" id="ML208306">
    <property type="protein sequence ID" value="TFK70880.1"/>
    <property type="molecule type" value="Genomic_DNA"/>
</dbReference>
<proteinExistence type="predicted"/>
<evidence type="ECO:0000313" key="1">
    <source>
        <dbReference type="EMBL" id="TFK70880.1"/>
    </source>
</evidence>
<reference evidence="1 2" key="1">
    <citation type="journal article" date="2019" name="Nat. Ecol. Evol.">
        <title>Megaphylogeny resolves global patterns of mushroom evolution.</title>
        <authorList>
            <person name="Varga T."/>
            <person name="Krizsan K."/>
            <person name="Foldi C."/>
            <person name="Dima B."/>
            <person name="Sanchez-Garcia M."/>
            <person name="Sanchez-Ramirez S."/>
            <person name="Szollosi G.J."/>
            <person name="Szarkandi J.G."/>
            <person name="Papp V."/>
            <person name="Albert L."/>
            <person name="Andreopoulos W."/>
            <person name="Angelini C."/>
            <person name="Antonin V."/>
            <person name="Barry K.W."/>
            <person name="Bougher N.L."/>
            <person name="Buchanan P."/>
            <person name="Buyck B."/>
            <person name="Bense V."/>
            <person name="Catcheside P."/>
            <person name="Chovatia M."/>
            <person name="Cooper J."/>
            <person name="Damon W."/>
            <person name="Desjardin D."/>
            <person name="Finy P."/>
            <person name="Geml J."/>
            <person name="Haridas S."/>
            <person name="Hughes K."/>
            <person name="Justo A."/>
            <person name="Karasinski D."/>
            <person name="Kautmanova I."/>
            <person name="Kiss B."/>
            <person name="Kocsube S."/>
            <person name="Kotiranta H."/>
            <person name="LaButti K.M."/>
            <person name="Lechner B.E."/>
            <person name="Liimatainen K."/>
            <person name="Lipzen A."/>
            <person name="Lukacs Z."/>
            <person name="Mihaltcheva S."/>
            <person name="Morgado L.N."/>
            <person name="Niskanen T."/>
            <person name="Noordeloos M.E."/>
            <person name="Ohm R.A."/>
            <person name="Ortiz-Santana B."/>
            <person name="Ovrebo C."/>
            <person name="Racz N."/>
            <person name="Riley R."/>
            <person name="Savchenko A."/>
            <person name="Shiryaev A."/>
            <person name="Soop K."/>
            <person name="Spirin V."/>
            <person name="Szebenyi C."/>
            <person name="Tomsovsky M."/>
            <person name="Tulloss R.E."/>
            <person name="Uehling J."/>
            <person name="Grigoriev I.V."/>
            <person name="Vagvolgyi C."/>
            <person name="Papp T."/>
            <person name="Martin F.M."/>
            <person name="Miettinen O."/>
            <person name="Hibbett D.S."/>
            <person name="Nagy L.G."/>
        </authorList>
    </citation>
    <scope>NUCLEOTIDE SEQUENCE [LARGE SCALE GENOMIC DNA]</scope>
    <source>
        <strain evidence="1 2">NL-1719</strain>
    </source>
</reference>